<dbReference type="NCBIfam" id="TIGR01097">
    <property type="entry name" value="PhnE"/>
    <property type="match status" value="1"/>
</dbReference>
<evidence type="ECO:0000256" key="1">
    <source>
        <dbReference type="ARBA" id="ARBA00004651"/>
    </source>
</evidence>
<gene>
    <name evidence="9" type="primary">phnE</name>
    <name evidence="9" type="ORF">DP107_16695</name>
</gene>
<evidence type="ECO:0000256" key="7">
    <source>
        <dbReference type="RuleBase" id="RU363032"/>
    </source>
</evidence>
<dbReference type="PROSITE" id="PS50928">
    <property type="entry name" value="ABC_TM1"/>
    <property type="match status" value="1"/>
</dbReference>
<evidence type="ECO:0000256" key="6">
    <source>
        <dbReference type="ARBA" id="ARBA00023136"/>
    </source>
</evidence>
<comment type="subcellular location">
    <subcellularLocation>
        <location evidence="1 7">Cell membrane</location>
        <topology evidence="1 7">Multi-pass membrane protein</topology>
    </subcellularLocation>
</comment>
<feature type="domain" description="ABC transmembrane type-1" evidence="8">
    <location>
        <begin position="135"/>
        <end position="317"/>
    </location>
</feature>
<keyword evidence="5 7" id="KW-1133">Transmembrane helix</keyword>
<dbReference type="Proteomes" id="UP000319894">
    <property type="component" value="Unassembled WGS sequence"/>
</dbReference>
<evidence type="ECO:0000313" key="9">
    <source>
        <dbReference type="EMBL" id="TSD09247.1"/>
    </source>
</evidence>
<evidence type="ECO:0000256" key="4">
    <source>
        <dbReference type="ARBA" id="ARBA00022692"/>
    </source>
</evidence>
<dbReference type="RefSeq" id="WP_144263264.1">
    <property type="nucleotide sequence ID" value="NZ_QMDX01000015.1"/>
</dbReference>
<dbReference type="Pfam" id="PF00528">
    <property type="entry name" value="BPD_transp_1"/>
    <property type="match status" value="1"/>
</dbReference>
<evidence type="ECO:0000313" key="10">
    <source>
        <dbReference type="Proteomes" id="UP000319894"/>
    </source>
</evidence>
<dbReference type="SUPFAM" id="SSF161098">
    <property type="entry name" value="MetI-like"/>
    <property type="match status" value="1"/>
</dbReference>
<accession>A0A554MVU8</accession>
<evidence type="ECO:0000256" key="2">
    <source>
        <dbReference type="ARBA" id="ARBA00022448"/>
    </source>
</evidence>
<dbReference type="InterPro" id="IPR000515">
    <property type="entry name" value="MetI-like"/>
</dbReference>
<feature type="transmembrane region" description="Helical" evidence="7">
    <location>
        <begin position="269"/>
        <end position="287"/>
    </location>
</feature>
<comment type="similarity">
    <text evidence="7">Belongs to the binding-protein-dependent transport system permease family.</text>
</comment>
<keyword evidence="3" id="KW-1003">Cell membrane</keyword>
<protein>
    <submittedName>
        <fullName evidence="9">Phosphonate ABC transporter, permease protein PhnE</fullName>
    </submittedName>
</protein>
<dbReference type="PANTHER" id="PTHR30043">
    <property type="entry name" value="PHOSPHONATES TRANSPORT SYSTEM PERMEASE PROTEIN"/>
    <property type="match status" value="1"/>
</dbReference>
<dbReference type="PANTHER" id="PTHR30043:SF1">
    <property type="entry name" value="ABC TRANSPORT SYSTEM PERMEASE PROTEIN P69"/>
    <property type="match status" value="1"/>
</dbReference>
<organism evidence="9 10">
    <name type="scientific">Haloglomus irregulare</name>
    <dbReference type="NCBI Taxonomy" id="2234134"/>
    <lineage>
        <taxon>Archaea</taxon>
        <taxon>Methanobacteriati</taxon>
        <taxon>Methanobacteriota</taxon>
        <taxon>Stenosarchaea group</taxon>
        <taxon>Halobacteria</taxon>
        <taxon>Halobacteriales</taxon>
        <taxon>Natronomonadaceae</taxon>
        <taxon>Haloglomus</taxon>
    </lineage>
</organism>
<dbReference type="GO" id="GO:0005886">
    <property type="term" value="C:plasma membrane"/>
    <property type="evidence" value="ECO:0007669"/>
    <property type="project" value="UniProtKB-SubCell"/>
</dbReference>
<feature type="transmembrane region" description="Helical" evidence="7">
    <location>
        <begin position="134"/>
        <end position="159"/>
    </location>
</feature>
<sequence>MSQERGDGNPLTTYFGLEEIGDSQVEQKLTELKRRKTTRRLYTLLGIIFGGGLFLFSLNAVGFSLGELIRQWPEFVNALGGYFPPTTIFGFIPFVDVGQYWTFMIDAGLIFEFEDGTGGIFGPMYGKQIVGPGAMFITLAIAFAGTVLGVPLALILSVLASERVVPYPFNFGFRAIMSVIRSIPALVWVLILIPLGGVGSFTATLAVGIDTVGYLGRLLTDELEEISEGPIEGIRSVGASKSQIVSFGMLSQVFREFIAWLAFDLEHNVRVAIGLGIIGAGGLGLELNIQRRTFNYTEMMACILLILLLVGAVEYLSQRVRSSLREGDDVETEGILTILWKAPKRIVSATAGRGRDRDR</sequence>
<evidence type="ECO:0000256" key="5">
    <source>
        <dbReference type="ARBA" id="ARBA00022989"/>
    </source>
</evidence>
<dbReference type="Gene3D" id="1.10.3720.10">
    <property type="entry name" value="MetI-like"/>
    <property type="match status" value="1"/>
</dbReference>
<feature type="transmembrane region" description="Helical" evidence="7">
    <location>
        <begin position="299"/>
        <end position="316"/>
    </location>
</feature>
<comment type="caution">
    <text evidence="9">The sequence shown here is derived from an EMBL/GenBank/DDBJ whole genome shotgun (WGS) entry which is preliminary data.</text>
</comment>
<keyword evidence="10" id="KW-1185">Reference proteome</keyword>
<dbReference type="InterPro" id="IPR005769">
    <property type="entry name" value="PhnE/PtxC"/>
</dbReference>
<keyword evidence="6 7" id="KW-0472">Membrane</keyword>
<proteinExistence type="inferred from homology"/>
<keyword evidence="2 7" id="KW-0813">Transport</keyword>
<keyword evidence="4 7" id="KW-0812">Transmembrane</keyword>
<evidence type="ECO:0000259" key="8">
    <source>
        <dbReference type="PROSITE" id="PS50928"/>
    </source>
</evidence>
<dbReference type="CDD" id="cd06261">
    <property type="entry name" value="TM_PBP2"/>
    <property type="match status" value="1"/>
</dbReference>
<evidence type="ECO:0000256" key="3">
    <source>
        <dbReference type="ARBA" id="ARBA00022475"/>
    </source>
</evidence>
<feature type="transmembrane region" description="Helical" evidence="7">
    <location>
        <begin position="41"/>
        <end position="63"/>
    </location>
</feature>
<dbReference type="AlphaFoldDB" id="A0A554MVU8"/>
<dbReference type="OrthoDB" id="252910at2157"/>
<dbReference type="EMBL" id="QMDX01000015">
    <property type="protein sequence ID" value="TSD09247.1"/>
    <property type="molecule type" value="Genomic_DNA"/>
</dbReference>
<dbReference type="InterPro" id="IPR035906">
    <property type="entry name" value="MetI-like_sf"/>
</dbReference>
<name>A0A554MVU8_9EURY</name>
<dbReference type="InParanoid" id="A0A554MVU8"/>
<dbReference type="GO" id="GO:0015416">
    <property type="term" value="F:ABC-type phosphonate transporter activity"/>
    <property type="evidence" value="ECO:0007669"/>
    <property type="project" value="InterPro"/>
</dbReference>
<reference evidence="9 10" key="1">
    <citation type="submission" date="2018-06" db="EMBL/GenBank/DDBJ databases">
        <title>Natronomonas sp. F16-60 a new haloarchaeon isolated from a solar saltern of Isla Cristina, Huelva, Spain.</title>
        <authorList>
            <person name="Duran-Viseras A."/>
            <person name="Sanchez-Porro C."/>
            <person name="Ventosa A."/>
        </authorList>
    </citation>
    <scope>NUCLEOTIDE SEQUENCE [LARGE SCALE GENOMIC DNA]</scope>
    <source>
        <strain evidence="9 10">F16-60</strain>
    </source>
</reference>